<comment type="subcellular location">
    <subcellularLocation>
        <location evidence="9">Cytoplasm</location>
    </subcellularLocation>
</comment>
<dbReference type="RefSeq" id="WP_182463480.1">
    <property type="nucleotide sequence ID" value="NZ_CP059732.1"/>
</dbReference>
<dbReference type="SUPFAM" id="SSF52374">
    <property type="entry name" value="Nucleotidylyl transferase"/>
    <property type="match status" value="1"/>
</dbReference>
<dbReference type="GO" id="GO:0015937">
    <property type="term" value="P:coenzyme A biosynthetic process"/>
    <property type="evidence" value="ECO:0007669"/>
    <property type="project" value="UniProtKB-UniRule"/>
</dbReference>
<feature type="site" description="Transition state stabilizer" evidence="9">
    <location>
        <position position="18"/>
    </location>
</feature>
<evidence type="ECO:0000313" key="11">
    <source>
        <dbReference type="EMBL" id="QMW06108.1"/>
    </source>
</evidence>
<evidence type="ECO:0000256" key="8">
    <source>
        <dbReference type="ARBA" id="ARBA00029346"/>
    </source>
</evidence>
<dbReference type="NCBIfam" id="TIGR01510">
    <property type="entry name" value="coaD_prev_kdtB"/>
    <property type="match status" value="1"/>
</dbReference>
<organism evidence="11 12">
    <name type="scientific">Spirosoma foliorum</name>
    <dbReference type="NCBI Taxonomy" id="2710596"/>
    <lineage>
        <taxon>Bacteria</taxon>
        <taxon>Pseudomonadati</taxon>
        <taxon>Bacteroidota</taxon>
        <taxon>Cytophagia</taxon>
        <taxon>Cytophagales</taxon>
        <taxon>Cytophagaceae</taxon>
        <taxon>Spirosoma</taxon>
    </lineage>
</organism>
<keyword evidence="12" id="KW-1185">Reference proteome</keyword>
<comment type="subunit">
    <text evidence="9">Homohexamer.</text>
</comment>
<comment type="catalytic activity">
    <reaction evidence="8 9">
        <text>(R)-4'-phosphopantetheine + ATP + H(+) = 3'-dephospho-CoA + diphosphate</text>
        <dbReference type="Rhea" id="RHEA:19801"/>
        <dbReference type="ChEBI" id="CHEBI:15378"/>
        <dbReference type="ChEBI" id="CHEBI:30616"/>
        <dbReference type="ChEBI" id="CHEBI:33019"/>
        <dbReference type="ChEBI" id="CHEBI:57328"/>
        <dbReference type="ChEBI" id="CHEBI:61723"/>
        <dbReference type="EC" id="2.7.7.3"/>
    </reaction>
</comment>
<keyword evidence="3 9" id="KW-0548">Nucleotidyltransferase</keyword>
<dbReference type="EMBL" id="CP059732">
    <property type="protein sequence ID" value="QMW06108.1"/>
    <property type="molecule type" value="Genomic_DNA"/>
</dbReference>
<keyword evidence="4 9" id="KW-0547">Nucleotide-binding</keyword>
<dbReference type="PRINTS" id="PR01020">
    <property type="entry name" value="LPSBIOSNTHSS"/>
</dbReference>
<comment type="similarity">
    <text evidence="9">Belongs to the bacterial CoaD family.</text>
</comment>
<comment type="function">
    <text evidence="9">Reversibly transfers an adenylyl group from ATP to 4'-phosphopantetheine, yielding dephospho-CoA (dPCoA) and pyrophosphate.</text>
</comment>
<accession>A0A7G5H4R6</accession>
<dbReference type="GO" id="GO:0005737">
    <property type="term" value="C:cytoplasm"/>
    <property type="evidence" value="ECO:0007669"/>
    <property type="project" value="UniProtKB-SubCell"/>
</dbReference>
<evidence type="ECO:0000256" key="1">
    <source>
        <dbReference type="ARBA" id="ARBA00022490"/>
    </source>
</evidence>
<feature type="binding site" evidence="9">
    <location>
        <position position="18"/>
    </location>
    <ligand>
        <name>ATP</name>
        <dbReference type="ChEBI" id="CHEBI:30616"/>
    </ligand>
</feature>
<evidence type="ECO:0000256" key="4">
    <source>
        <dbReference type="ARBA" id="ARBA00022741"/>
    </source>
</evidence>
<dbReference type="HAMAP" id="MF_00151">
    <property type="entry name" value="PPAT_bact"/>
    <property type="match status" value="1"/>
</dbReference>
<feature type="binding site" evidence="9">
    <location>
        <position position="42"/>
    </location>
    <ligand>
        <name>substrate</name>
    </ligand>
</feature>
<dbReference type="KEGG" id="sfol:H3H32_15040"/>
<dbReference type="UniPathway" id="UPA00241">
    <property type="reaction ID" value="UER00355"/>
</dbReference>
<evidence type="ECO:0000256" key="2">
    <source>
        <dbReference type="ARBA" id="ARBA00022679"/>
    </source>
</evidence>
<name>A0A7G5H4R6_9BACT</name>
<evidence type="ECO:0000256" key="3">
    <source>
        <dbReference type="ARBA" id="ARBA00022695"/>
    </source>
</evidence>
<feature type="binding site" evidence="9">
    <location>
        <position position="10"/>
    </location>
    <ligand>
        <name>substrate</name>
    </ligand>
</feature>
<keyword evidence="6 9" id="KW-0460">Magnesium</keyword>
<dbReference type="Gene3D" id="3.40.50.620">
    <property type="entry name" value="HUPs"/>
    <property type="match status" value="1"/>
</dbReference>
<feature type="binding site" evidence="9">
    <location>
        <begin position="89"/>
        <end position="91"/>
    </location>
    <ligand>
        <name>ATP</name>
        <dbReference type="ChEBI" id="CHEBI:30616"/>
    </ligand>
</feature>
<feature type="binding site" evidence="9">
    <location>
        <position position="88"/>
    </location>
    <ligand>
        <name>substrate</name>
    </ligand>
</feature>
<dbReference type="Proteomes" id="UP000515369">
    <property type="component" value="Chromosome"/>
</dbReference>
<feature type="binding site" evidence="9">
    <location>
        <position position="99"/>
    </location>
    <ligand>
        <name>ATP</name>
        <dbReference type="ChEBI" id="CHEBI:30616"/>
    </ligand>
</feature>
<proteinExistence type="inferred from homology"/>
<feature type="domain" description="Cytidyltransferase-like" evidence="10">
    <location>
        <begin position="6"/>
        <end position="134"/>
    </location>
</feature>
<evidence type="ECO:0000313" key="12">
    <source>
        <dbReference type="Proteomes" id="UP000515369"/>
    </source>
</evidence>
<evidence type="ECO:0000256" key="5">
    <source>
        <dbReference type="ARBA" id="ARBA00022840"/>
    </source>
</evidence>
<keyword evidence="2 9" id="KW-0808">Transferase</keyword>
<evidence type="ECO:0000259" key="10">
    <source>
        <dbReference type="Pfam" id="PF01467"/>
    </source>
</evidence>
<gene>
    <name evidence="9 11" type="primary">coaD</name>
    <name evidence="11" type="ORF">H3H32_15040</name>
</gene>
<evidence type="ECO:0000256" key="7">
    <source>
        <dbReference type="ARBA" id="ARBA00022993"/>
    </source>
</evidence>
<dbReference type="EC" id="2.7.7.3" evidence="9"/>
<keyword evidence="5 9" id="KW-0067">ATP-binding</keyword>
<feature type="binding site" evidence="9">
    <location>
        <position position="74"/>
    </location>
    <ligand>
        <name>substrate</name>
    </ligand>
</feature>
<comment type="cofactor">
    <cofactor evidence="9">
        <name>Mg(2+)</name>
        <dbReference type="ChEBI" id="CHEBI:18420"/>
    </cofactor>
</comment>
<dbReference type="InterPro" id="IPR004821">
    <property type="entry name" value="Cyt_trans-like"/>
</dbReference>
<dbReference type="Pfam" id="PF01467">
    <property type="entry name" value="CTP_transf_like"/>
    <property type="match status" value="1"/>
</dbReference>
<protein>
    <recommendedName>
        <fullName evidence="9">Phosphopantetheine adenylyltransferase</fullName>
        <ecNumber evidence="9">2.7.7.3</ecNumber>
    </recommendedName>
    <alternativeName>
        <fullName evidence="9">Dephospho-CoA pyrophosphorylase</fullName>
    </alternativeName>
    <alternativeName>
        <fullName evidence="9">Pantetheine-phosphate adenylyltransferase</fullName>
        <shortName evidence="9">PPAT</shortName>
    </alternativeName>
</protein>
<evidence type="ECO:0000256" key="6">
    <source>
        <dbReference type="ARBA" id="ARBA00022842"/>
    </source>
</evidence>
<dbReference type="GO" id="GO:0004595">
    <property type="term" value="F:pantetheine-phosphate adenylyltransferase activity"/>
    <property type="evidence" value="ECO:0007669"/>
    <property type="project" value="UniProtKB-UniRule"/>
</dbReference>
<feature type="binding site" evidence="9">
    <location>
        <begin position="124"/>
        <end position="130"/>
    </location>
    <ligand>
        <name>ATP</name>
        <dbReference type="ChEBI" id="CHEBI:30616"/>
    </ligand>
</feature>
<dbReference type="PANTHER" id="PTHR21342:SF1">
    <property type="entry name" value="PHOSPHOPANTETHEINE ADENYLYLTRANSFERASE"/>
    <property type="match status" value="1"/>
</dbReference>
<comment type="pathway">
    <text evidence="9">Cofactor biosynthesis; coenzyme A biosynthesis; CoA from (R)-pantothenate: step 4/5.</text>
</comment>
<keyword evidence="7 9" id="KW-0173">Coenzyme A biosynthesis</keyword>
<dbReference type="InterPro" id="IPR001980">
    <property type="entry name" value="PPAT"/>
</dbReference>
<dbReference type="GO" id="GO:0005524">
    <property type="term" value="F:ATP binding"/>
    <property type="evidence" value="ECO:0007669"/>
    <property type="project" value="UniProtKB-KW"/>
</dbReference>
<dbReference type="PANTHER" id="PTHR21342">
    <property type="entry name" value="PHOSPHOPANTETHEINE ADENYLYLTRANSFERASE"/>
    <property type="match status" value="1"/>
</dbReference>
<keyword evidence="1 9" id="KW-0963">Cytoplasm</keyword>
<feature type="binding site" evidence="9">
    <location>
        <begin position="10"/>
        <end position="11"/>
    </location>
    <ligand>
        <name>ATP</name>
        <dbReference type="ChEBI" id="CHEBI:30616"/>
    </ligand>
</feature>
<dbReference type="NCBIfam" id="TIGR00125">
    <property type="entry name" value="cyt_tran_rel"/>
    <property type="match status" value="1"/>
</dbReference>
<reference evidence="11 12" key="1">
    <citation type="submission" date="2020-07" db="EMBL/GenBank/DDBJ databases">
        <title>Spirosoma foliorum sp. nov., isolated from the leaves on the Nejang mountain Korea, Republic of.</title>
        <authorList>
            <person name="Ho H."/>
            <person name="Lee Y.-J."/>
            <person name="Nurcahyanto D.-A."/>
            <person name="Kim S.-G."/>
        </authorList>
    </citation>
    <scope>NUCLEOTIDE SEQUENCE [LARGE SCALE GENOMIC DNA]</scope>
    <source>
        <strain evidence="11 12">PL0136</strain>
    </source>
</reference>
<dbReference type="AlphaFoldDB" id="A0A7G5H4R6"/>
<evidence type="ECO:0000256" key="9">
    <source>
        <dbReference type="HAMAP-Rule" id="MF_00151"/>
    </source>
</evidence>
<sequence>MKRIALFPGSFDPFTKGHEDIVLRGLRLFDEVVIGIGHNTRKERYFPLEQMIQLIEGAFEDYPAVRVISYEGLTANVAREIGAKFLLRGLRNTTDFEYENGISQVNRYVYEDVETVFLITSPHLAPISSSIIRDLHRYGQHVDEFLPYQLEKAK</sequence>
<dbReference type="InterPro" id="IPR014729">
    <property type="entry name" value="Rossmann-like_a/b/a_fold"/>
</dbReference>